<reference evidence="1" key="1">
    <citation type="journal article" date="2023" name="G3 (Bethesda)">
        <title>Whole genome assembly and annotation of the endangered Caribbean coral Acropora cervicornis.</title>
        <authorList>
            <person name="Selwyn J.D."/>
            <person name="Vollmer S.V."/>
        </authorList>
    </citation>
    <scope>NUCLEOTIDE SEQUENCE</scope>
    <source>
        <strain evidence="1">K2</strain>
    </source>
</reference>
<protein>
    <submittedName>
        <fullName evidence="1">Uncharacterized protein</fullName>
    </submittedName>
</protein>
<organism evidence="1 2">
    <name type="scientific">Acropora cervicornis</name>
    <name type="common">Staghorn coral</name>
    <dbReference type="NCBI Taxonomy" id="6130"/>
    <lineage>
        <taxon>Eukaryota</taxon>
        <taxon>Metazoa</taxon>
        <taxon>Cnidaria</taxon>
        <taxon>Anthozoa</taxon>
        <taxon>Hexacorallia</taxon>
        <taxon>Scleractinia</taxon>
        <taxon>Astrocoeniina</taxon>
        <taxon>Acroporidae</taxon>
        <taxon>Acropora</taxon>
    </lineage>
</organism>
<comment type="caution">
    <text evidence="1">The sequence shown here is derived from an EMBL/GenBank/DDBJ whole genome shotgun (WGS) entry which is preliminary data.</text>
</comment>
<feature type="non-terminal residue" evidence="1">
    <location>
        <position position="1"/>
    </location>
</feature>
<gene>
    <name evidence="1" type="ORF">P5673_025697</name>
</gene>
<evidence type="ECO:0000313" key="2">
    <source>
        <dbReference type="Proteomes" id="UP001249851"/>
    </source>
</evidence>
<proteinExistence type="predicted"/>
<keyword evidence="2" id="KW-1185">Reference proteome</keyword>
<name>A0AAD9Q1T8_ACRCE</name>
<evidence type="ECO:0000313" key="1">
    <source>
        <dbReference type="EMBL" id="KAK2552984.1"/>
    </source>
</evidence>
<dbReference type="EMBL" id="JARQWQ010000081">
    <property type="protein sequence ID" value="KAK2552984.1"/>
    <property type="molecule type" value="Genomic_DNA"/>
</dbReference>
<sequence length="69" mass="7461">GSEMEKAQSICNIMVLLVLLGERANTLNKVFACGFIGSHLELDSLKFAFNSAFFLENVSVTVAHVNITG</sequence>
<accession>A0AAD9Q1T8</accession>
<dbReference type="Proteomes" id="UP001249851">
    <property type="component" value="Unassembled WGS sequence"/>
</dbReference>
<reference evidence="1" key="2">
    <citation type="journal article" date="2023" name="Science">
        <title>Genomic signatures of disease resistance in endangered staghorn corals.</title>
        <authorList>
            <person name="Vollmer S.V."/>
            <person name="Selwyn J.D."/>
            <person name="Despard B.A."/>
            <person name="Roesel C.L."/>
        </authorList>
    </citation>
    <scope>NUCLEOTIDE SEQUENCE</scope>
    <source>
        <strain evidence="1">K2</strain>
    </source>
</reference>
<dbReference type="AlphaFoldDB" id="A0AAD9Q1T8"/>